<dbReference type="GO" id="GO:0006400">
    <property type="term" value="P:tRNA modification"/>
    <property type="evidence" value="ECO:0007669"/>
    <property type="project" value="TreeGrafter"/>
</dbReference>
<comment type="caution">
    <text evidence="9">The sequence shown here is derived from an EMBL/GenBank/DDBJ whole genome shotgun (WGS) entry which is preliminary data.</text>
</comment>
<feature type="domain" description="U1-type" evidence="8">
    <location>
        <begin position="371"/>
        <end position="405"/>
    </location>
</feature>
<keyword evidence="4" id="KW-0547">Nucleotide-binding</keyword>
<evidence type="ECO:0000256" key="5">
    <source>
        <dbReference type="ARBA" id="ARBA00022771"/>
    </source>
</evidence>
<proteinExistence type="inferred from homology"/>
<evidence type="ECO:0000313" key="9">
    <source>
        <dbReference type="EMBL" id="KAK8759833.1"/>
    </source>
</evidence>
<evidence type="ECO:0000256" key="6">
    <source>
        <dbReference type="ARBA" id="ARBA00022833"/>
    </source>
</evidence>
<keyword evidence="6" id="KW-0862">Zinc</keyword>
<dbReference type="GO" id="GO:0008270">
    <property type="term" value="F:zinc ion binding"/>
    <property type="evidence" value="ECO:0007669"/>
    <property type="project" value="UniProtKB-KW"/>
</dbReference>
<keyword evidence="2" id="KW-0808">Transferase</keyword>
<gene>
    <name evidence="9" type="ORF">V5799_028902</name>
</gene>
<dbReference type="GO" id="GO:0052381">
    <property type="term" value="F:tRNA dimethylallyltransferase activity"/>
    <property type="evidence" value="ECO:0007669"/>
    <property type="project" value="TreeGrafter"/>
</dbReference>
<evidence type="ECO:0000256" key="2">
    <source>
        <dbReference type="ARBA" id="ARBA00022679"/>
    </source>
</evidence>
<keyword evidence="3" id="KW-0479">Metal-binding</keyword>
<accession>A0AAQ4DBJ3</accession>
<keyword evidence="5" id="KW-0863">Zinc-finger</keyword>
<comment type="similarity">
    <text evidence="1">Belongs to the IPP transferase family.</text>
</comment>
<name>A0AAQ4DBJ3_AMBAM</name>
<dbReference type="Gene3D" id="3.40.50.300">
    <property type="entry name" value="P-loop containing nucleotide triphosphate hydrolases"/>
    <property type="match status" value="1"/>
</dbReference>
<keyword evidence="10" id="KW-1185">Reference proteome</keyword>
<evidence type="ECO:0000256" key="3">
    <source>
        <dbReference type="ARBA" id="ARBA00022723"/>
    </source>
</evidence>
<evidence type="ECO:0000259" key="8">
    <source>
        <dbReference type="SMART" id="SM00451"/>
    </source>
</evidence>
<dbReference type="Gene3D" id="1.10.20.140">
    <property type="match status" value="1"/>
</dbReference>
<reference evidence="9 10" key="1">
    <citation type="journal article" date="2023" name="Arcadia Sci">
        <title>De novo assembly of a long-read Amblyomma americanum tick genome.</title>
        <authorList>
            <person name="Chou S."/>
            <person name="Poskanzer K.E."/>
            <person name="Rollins M."/>
            <person name="Thuy-Boun P.S."/>
        </authorList>
    </citation>
    <scope>NUCLEOTIDE SEQUENCE [LARGE SCALE GENOMIC DNA]</scope>
    <source>
        <strain evidence="9">F_SG_1</strain>
        <tissue evidence="9">Salivary glands</tissue>
    </source>
</reference>
<sequence>MQVYKSLDIITNKVTPAERDAAPHHLLDFLDPLLNFTVADFQSRALGVINNLLNRQKLPIIVGGTNYYIESLLWKILVRPENQSDDQLAYNSNRVLLKEVINSFLKNRSDSDSEAEAAATALLSEVSDNASLGDISTEHLYKCLETVDPERALRLHPKDRRKIERSLQVFQVHGRPHSELIEEQQQLEGGSSLGGPLRYEQPCVLWLQCDQNVLDERLDARVDDMMSAGLIQEMEEFHERYNKHRLDHNLEADYTKGIFQSIGFKEFHKYLLMNAEEKASPEGQKAFAEGLWLMKQVTKRYSRRQKKWIVQRFLRTPDRQVPAVYSLDATDVSRWDESARDKAFEIVSDFVEGRVPSHEPIPLLDSNNNRQRLFTCDICDVSVIGSITWEAHRKSKKHLALAKQKRETEECIDVDRNCATEPAMVQDTAG</sequence>
<dbReference type="GO" id="GO:0003676">
    <property type="term" value="F:nucleic acid binding"/>
    <property type="evidence" value="ECO:0007669"/>
    <property type="project" value="InterPro"/>
</dbReference>
<dbReference type="SMART" id="SM00451">
    <property type="entry name" value="ZnF_U1"/>
    <property type="match status" value="1"/>
</dbReference>
<evidence type="ECO:0000256" key="7">
    <source>
        <dbReference type="ARBA" id="ARBA00022840"/>
    </source>
</evidence>
<dbReference type="InterPro" id="IPR036236">
    <property type="entry name" value="Znf_C2H2_sf"/>
</dbReference>
<evidence type="ECO:0000256" key="4">
    <source>
        <dbReference type="ARBA" id="ARBA00022741"/>
    </source>
</evidence>
<dbReference type="InterPro" id="IPR027417">
    <property type="entry name" value="P-loop_NTPase"/>
</dbReference>
<dbReference type="PANTHER" id="PTHR11088:SF89">
    <property type="entry name" value="TRNA DIMETHYLALLYLTRANSFERASE"/>
    <property type="match status" value="1"/>
</dbReference>
<dbReference type="InterPro" id="IPR022755">
    <property type="entry name" value="Znf_C2H2_jaz"/>
</dbReference>
<evidence type="ECO:0000313" key="10">
    <source>
        <dbReference type="Proteomes" id="UP001321473"/>
    </source>
</evidence>
<dbReference type="AlphaFoldDB" id="A0AAQ4DBJ3"/>
<dbReference type="InterPro" id="IPR039657">
    <property type="entry name" value="Dimethylallyltransferase"/>
</dbReference>
<evidence type="ECO:0000256" key="1">
    <source>
        <dbReference type="ARBA" id="ARBA00005842"/>
    </source>
</evidence>
<dbReference type="Pfam" id="PF01715">
    <property type="entry name" value="IPPT"/>
    <property type="match status" value="1"/>
</dbReference>
<organism evidence="9 10">
    <name type="scientific">Amblyomma americanum</name>
    <name type="common">Lone star tick</name>
    <dbReference type="NCBI Taxonomy" id="6943"/>
    <lineage>
        <taxon>Eukaryota</taxon>
        <taxon>Metazoa</taxon>
        <taxon>Ecdysozoa</taxon>
        <taxon>Arthropoda</taxon>
        <taxon>Chelicerata</taxon>
        <taxon>Arachnida</taxon>
        <taxon>Acari</taxon>
        <taxon>Parasitiformes</taxon>
        <taxon>Ixodida</taxon>
        <taxon>Ixodoidea</taxon>
        <taxon>Ixodidae</taxon>
        <taxon>Amblyomminae</taxon>
        <taxon>Amblyomma</taxon>
    </lineage>
</organism>
<dbReference type="Pfam" id="PF12171">
    <property type="entry name" value="zf-C2H2_jaz"/>
    <property type="match status" value="1"/>
</dbReference>
<dbReference type="InterPro" id="IPR003604">
    <property type="entry name" value="Matrin/U1-like-C_Znf_C2H2"/>
</dbReference>
<dbReference type="Proteomes" id="UP001321473">
    <property type="component" value="Unassembled WGS sequence"/>
</dbReference>
<protein>
    <recommendedName>
        <fullName evidence="8">U1-type domain-containing protein</fullName>
    </recommendedName>
</protein>
<dbReference type="PANTHER" id="PTHR11088">
    <property type="entry name" value="TRNA DIMETHYLALLYLTRANSFERASE"/>
    <property type="match status" value="1"/>
</dbReference>
<dbReference type="GO" id="GO:0005524">
    <property type="term" value="F:ATP binding"/>
    <property type="evidence" value="ECO:0007669"/>
    <property type="project" value="UniProtKB-KW"/>
</dbReference>
<dbReference type="GO" id="GO:0005739">
    <property type="term" value="C:mitochondrion"/>
    <property type="evidence" value="ECO:0007669"/>
    <property type="project" value="TreeGrafter"/>
</dbReference>
<dbReference type="EMBL" id="JARKHS020032543">
    <property type="protein sequence ID" value="KAK8759833.1"/>
    <property type="molecule type" value="Genomic_DNA"/>
</dbReference>
<keyword evidence="7" id="KW-0067">ATP-binding</keyword>
<dbReference type="Gene3D" id="3.30.160.60">
    <property type="entry name" value="Classic Zinc Finger"/>
    <property type="match status" value="1"/>
</dbReference>
<dbReference type="SUPFAM" id="SSF57667">
    <property type="entry name" value="beta-beta-alpha zinc fingers"/>
    <property type="match status" value="1"/>
</dbReference>